<dbReference type="CDD" id="cd06261">
    <property type="entry name" value="TM_PBP2"/>
    <property type="match status" value="1"/>
</dbReference>
<evidence type="ECO:0000313" key="11">
    <source>
        <dbReference type="EMBL" id="MBJ3775325.1"/>
    </source>
</evidence>
<comment type="caution">
    <text evidence="11">The sequence shown here is derived from an EMBL/GenBank/DDBJ whole genome shotgun (WGS) entry which is preliminary data.</text>
</comment>
<proteinExistence type="inferred from homology"/>
<evidence type="ECO:0000259" key="10">
    <source>
        <dbReference type="PROSITE" id="PS50928"/>
    </source>
</evidence>
<keyword evidence="8 9" id="KW-0472">Membrane</keyword>
<evidence type="ECO:0000256" key="5">
    <source>
        <dbReference type="ARBA" id="ARBA00022692"/>
    </source>
</evidence>
<comment type="similarity">
    <text evidence="2">Belongs to the binding-protein-dependent transport system permease family. HisMQ subfamily.</text>
</comment>
<dbReference type="Proteomes" id="UP000609531">
    <property type="component" value="Unassembled WGS sequence"/>
</dbReference>
<dbReference type="RefSeq" id="WP_211110093.1">
    <property type="nucleotide sequence ID" value="NZ_JAEKJA010000003.1"/>
</dbReference>
<evidence type="ECO:0000256" key="6">
    <source>
        <dbReference type="ARBA" id="ARBA00022970"/>
    </source>
</evidence>
<dbReference type="GO" id="GO:0043190">
    <property type="term" value="C:ATP-binding cassette (ABC) transporter complex"/>
    <property type="evidence" value="ECO:0007669"/>
    <property type="project" value="InterPro"/>
</dbReference>
<evidence type="ECO:0000256" key="9">
    <source>
        <dbReference type="RuleBase" id="RU363032"/>
    </source>
</evidence>
<dbReference type="GO" id="GO:0006865">
    <property type="term" value="P:amino acid transport"/>
    <property type="evidence" value="ECO:0007669"/>
    <property type="project" value="UniProtKB-KW"/>
</dbReference>
<dbReference type="Pfam" id="PF00528">
    <property type="entry name" value="BPD_transp_1"/>
    <property type="match status" value="1"/>
</dbReference>
<dbReference type="PROSITE" id="PS50928">
    <property type="entry name" value="ABC_TM1"/>
    <property type="match status" value="1"/>
</dbReference>
<organism evidence="11 12">
    <name type="scientific">Acuticoccus mangrovi</name>
    <dbReference type="NCBI Taxonomy" id="2796142"/>
    <lineage>
        <taxon>Bacteria</taxon>
        <taxon>Pseudomonadati</taxon>
        <taxon>Pseudomonadota</taxon>
        <taxon>Alphaproteobacteria</taxon>
        <taxon>Hyphomicrobiales</taxon>
        <taxon>Amorphaceae</taxon>
        <taxon>Acuticoccus</taxon>
    </lineage>
</organism>
<evidence type="ECO:0000256" key="8">
    <source>
        <dbReference type="ARBA" id="ARBA00023136"/>
    </source>
</evidence>
<evidence type="ECO:0000256" key="7">
    <source>
        <dbReference type="ARBA" id="ARBA00022989"/>
    </source>
</evidence>
<dbReference type="InterPro" id="IPR043429">
    <property type="entry name" value="ArtM/GltK/GlnP/TcyL/YhdX-like"/>
</dbReference>
<dbReference type="Gene3D" id="1.10.3720.10">
    <property type="entry name" value="MetI-like"/>
    <property type="match status" value="1"/>
</dbReference>
<keyword evidence="6" id="KW-0029">Amino-acid transport</keyword>
<feature type="domain" description="ABC transmembrane type-1" evidence="10">
    <location>
        <begin position="14"/>
        <end position="194"/>
    </location>
</feature>
<evidence type="ECO:0000256" key="2">
    <source>
        <dbReference type="ARBA" id="ARBA00010072"/>
    </source>
</evidence>
<evidence type="ECO:0000256" key="3">
    <source>
        <dbReference type="ARBA" id="ARBA00022448"/>
    </source>
</evidence>
<keyword evidence="4" id="KW-1003">Cell membrane</keyword>
<dbReference type="InterPro" id="IPR000515">
    <property type="entry name" value="MetI-like"/>
</dbReference>
<dbReference type="PANTHER" id="PTHR30614">
    <property type="entry name" value="MEMBRANE COMPONENT OF AMINO ACID ABC TRANSPORTER"/>
    <property type="match status" value="1"/>
</dbReference>
<dbReference type="InterPro" id="IPR035906">
    <property type="entry name" value="MetI-like_sf"/>
</dbReference>
<feature type="transmembrane region" description="Helical" evidence="9">
    <location>
        <begin position="70"/>
        <end position="92"/>
    </location>
</feature>
<dbReference type="SUPFAM" id="SSF161098">
    <property type="entry name" value="MetI-like"/>
    <property type="match status" value="1"/>
</dbReference>
<accession>A0A934IMG5</accession>
<reference evidence="11" key="1">
    <citation type="submission" date="2020-12" db="EMBL/GenBank/DDBJ databases">
        <title>Bacterial taxonomy.</title>
        <authorList>
            <person name="Pan X."/>
        </authorList>
    </citation>
    <scope>NUCLEOTIDE SEQUENCE</scope>
    <source>
        <strain evidence="11">B2012</strain>
    </source>
</reference>
<feature type="transmembrane region" description="Helical" evidence="9">
    <location>
        <begin position="182"/>
        <end position="203"/>
    </location>
</feature>
<evidence type="ECO:0000256" key="4">
    <source>
        <dbReference type="ARBA" id="ARBA00022475"/>
    </source>
</evidence>
<keyword evidence="12" id="KW-1185">Reference proteome</keyword>
<keyword evidence="7 9" id="KW-1133">Transmembrane helix</keyword>
<dbReference type="GO" id="GO:0022857">
    <property type="term" value="F:transmembrane transporter activity"/>
    <property type="evidence" value="ECO:0007669"/>
    <property type="project" value="InterPro"/>
</dbReference>
<protein>
    <submittedName>
        <fullName evidence="11">ABC transporter permease subunit</fullName>
    </submittedName>
</protein>
<dbReference type="EMBL" id="JAEKJA010000003">
    <property type="protein sequence ID" value="MBJ3775325.1"/>
    <property type="molecule type" value="Genomic_DNA"/>
</dbReference>
<name>A0A934IMG5_9HYPH</name>
<dbReference type="NCBIfam" id="TIGR01726">
    <property type="entry name" value="HEQRo_perm_3TM"/>
    <property type="match status" value="1"/>
</dbReference>
<feature type="transmembrane region" description="Helical" evidence="9">
    <location>
        <begin position="6"/>
        <end position="33"/>
    </location>
</feature>
<dbReference type="AlphaFoldDB" id="A0A934IMG5"/>
<keyword evidence="5 9" id="KW-0812">Transmembrane</keyword>
<keyword evidence="3 9" id="KW-0813">Transport</keyword>
<gene>
    <name evidence="11" type="ORF">JCR33_06485</name>
</gene>
<dbReference type="InterPro" id="IPR010065">
    <property type="entry name" value="AA_ABC_transptr_permease_3TM"/>
</dbReference>
<evidence type="ECO:0000256" key="1">
    <source>
        <dbReference type="ARBA" id="ARBA00004429"/>
    </source>
</evidence>
<dbReference type="PANTHER" id="PTHR30614:SF0">
    <property type="entry name" value="L-CYSTINE TRANSPORT SYSTEM PERMEASE PROTEIN TCYL"/>
    <property type="match status" value="1"/>
</dbReference>
<sequence length="218" mass="23366">MSVLDIVVFVLPGLAATFSILGSAVIVGLALAILAGLGSLSSQRLVRVLCLTYIEVFRGTSFLVQLFYFYYVLPLLGVSLAPFWVGTLALGLNAGSYGAELTRGALLAVASNQRDAIIALNIPRVRAFYRIILPQAAARMILPMGNLLLEMMKSTPLLALVSIADLLYRGQMLIALNGQAPIVYGVLMVIYIAFGWPLARGVALLDACVTRRWGGAHV</sequence>
<comment type="subcellular location">
    <subcellularLocation>
        <location evidence="1">Cell inner membrane</location>
        <topology evidence="1">Multi-pass membrane protein</topology>
    </subcellularLocation>
    <subcellularLocation>
        <location evidence="9">Cell membrane</location>
        <topology evidence="9">Multi-pass membrane protein</topology>
    </subcellularLocation>
</comment>
<evidence type="ECO:0000313" key="12">
    <source>
        <dbReference type="Proteomes" id="UP000609531"/>
    </source>
</evidence>